<gene>
    <name evidence="2" type="ORF">AGERDE_LOCUS5047</name>
</gene>
<reference evidence="2" key="1">
    <citation type="submission" date="2021-06" db="EMBL/GenBank/DDBJ databases">
        <authorList>
            <person name="Kallberg Y."/>
            <person name="Tangrot J."/>
            <person name="Rosling A."/>
        </authorList>
    </citation>
    <scope>NUCLEOTIDE SEQUENCE</scope>
    <source>
        <strain evidence="2">MT106</strain>
    </source>
</reference>
<protein>
    <submittedName>
        <fullName evidence="2">5875_t:CDS:1</fullName>
    </submittedName>
</protein>
<proteinExistence type="predicted"/>
<sequence>PKEAKAIVKRAPEPKEAKTIAKRAPEPKEAKAVVKRAPAKAKAIVKRAKTMNRSVSQEYEWFTVKRQYVDELIEQEQHFDSRLKRGRFAAHRITEISMNECTILKL</sequence>
<evidence type="ECO:0000256" key="1">
    <source>
        <dbReference type="SAM" id="MobiDB-lite"/>
    </source>
</evidence>
<dbReference type="AlphaFoldDB" id="A0A9N9A2X9"/>
<dbReference type="EMBL" id="CAJVPL010000641">
    <property type="protein sequence ID" value="CAG8517235.1"/>
    <property type="molecule type" value="Genomic_DNA"/>
</dbReference>
<evidence type="ECO:0000313" key="2">
    <source>
        <dbReference type="EMBL" id="CAG8517235.1"/>
    </source>
</evidence>
<keyword evidence="3" id="KW-1185">Reference proteome</keyword>
<comment type="caution">
    <text evidence="2">The sequence shown here is derived from an EMBL/GenBank/DDBJ whole genome shotgun (WGS) entry which is preliminary data.</text>
</comment>
<feature type="region of interest" description="Disordered" evidence="1">
    <location>
        <begin position="1"/>
        <end position="33"/>
    </location>
</feature>
<evidence type="ECO:0000313" key="3">
    <source>
        <dbReference type="Proteomes" id="UP000789831"/>
    </source>
</evidence>
<accession>A0A9N9A2X9</accession>
<name>A0A9N9A2X9_9GLOM</name>
<feature type="non-terminal residue" evidence="2">
    <location>
        <position position="1"/>
    </location>
</feature>
<dbReference type="Proteomes" id="UP000789831">
    <property type="component" value="Unassembled WGS sequence"/>
</dbReference>
<organism evidence="2 3">
    <name type="scientific">Ambispora gerdemannii</name>
    <dbReference type="NCBI Taxonomy" id="144530"/>
    <lineage>
        <taxon>Eukaryota</taxon>
        <taxon>Fungi</taxon>
        <taxon>Fungi incertae sedis</taxon>
        <taxon>Mucoromycota</taxon>
        <taxon>Glomeromycotina</taxon>
        <taxon>Glomeromycetes</taxon>
        <taxon>Archaeosporales</taxon>
        <taxon>Ambisporaceae</taxon>
        <taxon>Ambispora</taxon>
    </lineage>
</organism>
<feature type="compositionally biased region" description="Basic and acidic residues" evidence="1">
    <location>
        <begin position="1"/>
        <end position="32"/>
    </location>
</feature>